<keyword evidence="2" id="KW-1185">Reference proteome</keyword>
<gene>
    <name evidence="1" type="ORF">IC229_30140</name>
</gene>
<proteinExistence type="predicted"/>
<accession>A0A927AV10</accession>
<dbReference type="Proteomes" id="UP000598820">
    <property type="component" value="Unassembled WGS sequence"/>
</dbReference>
<comment type="caution">
    <text evidence="1">The sequence shown here is derived from an EMBL/GenBank/DDBJ whole genome shotgun (WGS) entry which is preliminary data.</text>
</comment>
<dbReference type="EMBL" id="JACWZY010000040">
    <property type="protein sequence ID" value="MBD2704930.1"/>
    <property type="molecule type" value="Genomic_DNA"/>
</dbReference>
<protein>
    <submittedName>
        <fullName evidence="1">Uncharacterized protein</fullName>
    </submittedName>
</protein>
<dbReference type="AlphaFoldDB" id="A0A927AV10"/>
<organism evidence="1 2">
    <name type="scientific">Spirosoma profusum</name>
    <dbReference type="NCBI Taxonomy" id="2771354"/>
    <lineage>
        <taxon>Bacteria</taxon>
        <taxon>Pseudomonadati</taxon>
        <taxon>Bacteroidota</taxon>
        <taxon>Cytophagia</taxon>
        <taxon>Cytophagales</taxon>
        <taxon>Cytophagaceae</taxon>
        <taxon>Spirosoma</taxon>
    </lineage>
</organism>
<sequence>MTRSKRSGADISYLLRIGKILMAVGEEYCRNVKVAFQAEGAGIKNVGELSRLRKLSVEKVAEYPYTIMHANNIFTLYIRYAVGRSKLSQSEKDDILKECKNDYSDHYDLQNFIKLLNIDVSESEVEDDQSRKVITKEPTVFIGYIWNVTEMYIKIISITFSFSKQPSKGTCLYKIYDHKRYVSNFKMNGTLALFYNSQEGEFRHLKNNLTAITRSTELDDVFETYFSIRANYFLDRKDKHAFRTGFLTTILGTENISTGLVILQAMESEEAVEKEVIEIFEERRKHDESEKNNKLKLFYEDTRIHPFIQHVLYNHSFNTIKETLVQTIDDLDPSQYTFEINEESNKRIAGYYEYHYLDAKHKEIVNGIMYIGPNGRSFMYTHKQVFYFGLFQIIQDDTASLRFDFKENKRFHRLSIIISLYDRLNTPYLYGVYSAIEHGHDLPVHGRIRFTKIQCNSFLEAQSTYPPSVSIFNLRELSQRDSDNEENLKSDLWEFIRGKLPTRDAFGESLYFYEDVLSQQKLDLIDGKLIFK</sequence>
<name>A0A927AV10_9BACT</name>
<evidence type="ECO:0000313" key="1">
    <source>
        <dbReference type="EMBL" id="MBD2704930.1"/>
    </source>
</evidence>
<evidence type="ECO:0000313" key="2">
    <source>
        <dbReference type="Proteomes" id="UP000598820"/>
    </source>
</evidence>
<dbReference type="RefSeq" id="WP_190891893.1">
    <property type="nucleotide sequence ID" value="NZ_JACWZY010000040.1"/>
</dbReference>
<reference evidence="1" key="1">
    <citation type="submission" date="2020-09" db="EMBL/GenBank/DDBJ databases">
        <authorList>
            <person name="Kim M.K."/>
        </authorList>
    </citation>
    <scope>NUCLEOTIDE SEQUENCE</scope>
    <source>
        <strain evidence="1">BT702</strain>
    </source>
</reference>